<gene>
    <name evidence="1" type="ORF">A0J61_08901</name>
</gene>
<dbReference type="EMBL" id="LUGH01000731">
    <property type="protein sequence ID" value="OBZ83049.1"/>
    <property type="molecule type" value="Genomic_DNA"/>
</dbReference>
<reference evidence="1 2" key="1">
    <citation type="submission" date="2016-03" db="EMBL/GenBank/DDBJ databases">
        <title>Choanephora cucurbitarum.</title>
        <authorList>
            <person name="Min B."/>
            <person name="Park H."/>
            <person name="Park J.-H."/>
            <person name="Shin H.-D."/>
            <person name="Choi I.-G."/>
        </authorList>
    </citation>
    <scope>NUCLEOTIDE SEQUENCE [LARGE SCALE GENOMIC DNA]</scope>
    <source>
        <strain evidence="1 2">KUS-F28377</strain>
    </source>
</reference>
<dbReference type="OrthoDB" id="2275179at2759"/>
<evidence type="ECO:0000313" key="1">
    <source>
        <dbReference type="EMBL" id="OBZ83049.1"/>
    </source>
</evidence>
<evidence type="ECO:0000313" key="2">
    <source>
        <dbReference type="Proteomes" id="UP000093000"/>
    </source>
</evidence>
<accession>A0A1C7N338</accession>
<proteinExistence type="predicted"/>
<name>A0A1C7N338_9FUNG</name>
<sequence>MMNRTTFYHCLPHGEFSFCDRVDFEDTEYQPKDATDGTLQKPFYRLDNLSDISILSDEEEIETLAQAMEELDLGGIPLPDMV</sequence>
<comment type="caution">
    <text evidence="1">The sequence shown here is derived from an EMBL/GenBank/DDBJ whole genome shotgun (WGS) entry which is preliminary data.</text>
</comment>
<dbReference type="InParanoid" id="A0A1C7N338"/>
<keyword evidence="2" id="KW-1185">Reference proteome</keyword>
<organism evidence="1 2">
    <name type="scientific">Choanephora cucurbitarum</name>
    <dbReference type="NCBI Taxonomy" id="101091"/>
    <lineage>
        <taxon>Eukaryota</taxon>
        <taxon>Fungi</taxon>
        <taxon>Fungi incertae sedis</taxon>
        <taxon>Mucoromycota</taxon>
        <taxon>Mucoromycotina</taxon>
        <taxon>Mucoromycetes</taxon>
        <taxon>Mucorales</taxon>
        <taxon>Mucorineae</taxon>
        <taxon>Choanephoraceae</taxon>
        <taxon>Choanephoroideae</taxon>
        <taxon>Choanephora</taxon>
    </lineage>
</organism>
<protein>
    <submittedName>
        <fullName evidence="1">Uncharacterized protein</fullName>
    </submittedName>
</protein>
<dbReference type="AlphaFoldDB" id="A0A1C7N338"/>
<dbReference type="Proteomes" id="UP000093000">
    <property type="component" value="Unassembled WGS sequence"/>
</dbReference>